<dbReference type="Pfam" id="PF18488">
    <property type="entry name" value="WYL_3"/>
    <property type="match status" value="1"/>
</dbReference>
<dbReference type="Proteomes" id="UP000277300">
    <property type="component" value="Unassembled WGS sequence"/>
</dbReference>
<evidence type="ECO:0000313" key="4">
    <source>
        <dbReference type="EMBL" id="RLN66098.1"/>
    </source>
</evidence>
<reference evidence="5 6" key="1">
    <citation type="submission" date="2018-07" db="EMBL/GenBank/DDBJ databases">
        <title>Genome sequencing of oomycete isolates from Chile give support for New Zealand origin for Phytophthora kernoviae and make available the first Nothophytophthora sp. genome.</title>
        <authorList>
            <person name="Studholme D.J."/>
            <person name="Sanfuentes E."/>
            <person name="Panda P."/>
            <person name="Hill R."/>
            <person name="Sambles C."/>
            <person name="Grant M."/>
            <person name="Williams N.M."/>
            <person name="Mcdougal R.L."/>
        </authorList>
    </citation>
    <scope>NUCLEOTIDE SEQUENCE [LARGE SCALE GENOMIC DNA]</scope>
    <source>
        <strain evidence="4">Chile6</strain>
        <strain evidence="3">Chile7</strain>
    </source>
</reference>
<proteinExistence type="predicted"/>
<evidence type="ECO:0000259" key="2">
    <source>
        <dbReference type="Pfam" id="PF18488"/>
    </source>
</evidence>
<feature type="compositionally biased region" description="Low complexity" evidence="1">
    <location>
        <begin position="62"/>
        <end position="72"/>
    </location>
</feature>
<protein>
    <recommendedName>
        <fullName evidence="2">PexRD2 WYL domain-containing protein</fullName>
    </recommendedName>
</protein>
<dbReference type="AlphaFoldDB" id="A0A3F2RYW5"/>
<dbReference type="EMBL" id="MBAD02001199">
    <property type="protein sequence ID" value="RLN57289.1"/>
    <property type="molecule type" value="Genomic_DNA"/>
</dbReference>
<name>A0A3F2RYW5_9STRA</name>
<accession>A0A3F2RYW5</accession>
<dbReference type="InterPro" id="IPR040691">
    <property type="entry name" value="PexRD2_WYL"/>
</dbReference>
<feature type="domain" description="PexRD2 WYL" evidence="2">
    <location>
        <begin position="108"/>
        <end position="165"/>
    </location>
</feature>
<evidence type="ECO:0000313" key="3">
    <source>
        <dbReference type="EMBL" id="RLN57289.1"/>
    </source>
</evidence>
<dbReference type="EMBL" id="MBDO02000042">
    <property type="protein sequence ID" value="RLN66098.1"/>
    <property type="molecule type" value="Genomic_DNA"/>
</dbReference>
<comment type="caution">
    <text evidence="4">The sequence shown here is derived from an EMBL/GenBank/DDBJ whole genome shotgun (WGS) entry which is preliminary data.</text>
</comment>
<dbReference type="Gene3D" id="1.10.10.2470">
    <property type="match status" value="1"/>
</dbReference>
<dbReference type="OrthoDB" id="125807at2759"/>
<evidence type="ECO:0000313" key="6">
    <source>
        <dbReference type="Proteomes" id="UP000284657"/>
    </source>
</evidence>
<organism evidence="4 5">
    <name type="scientific">Phytophthora kernoviae</name>
    <dbReference type="NCBI Taxonomy" id="325452"/>
    <lineage>
        <taxon>Eukaryota</taxon>
        <taxon>Sar</taxon>
        <taxon>Stramenopiles</taxon>
        <taxon>Oomycota</taxon>
        <taxon>Peronosporomycetes</taxon>
        <taxon>Peronosporales</taxon>
        <taxon>Peronosporaceae</taxon>
        <taxon>Phytophthora</taxon>
    </lineage>
</organism>
<evidence type="ECO:0000313" key="5">
    <source>
        <dbReference type="Proteomes" id="UP000277300"/>
    </source>
</evidence>
<dbReference type="Proteomes" id="UP000284657">
    <property type="component" value="Unassembled WGS sequence"/>
</dbReference>
<evidence type="ECO:0000256" key="1">
    <source>
        <dbReference type="SAM" id="MobiDB-lite"/>
    </source>
</evidence>
<gene>
    <name evidence="3" type="ORF">BBJ29_009403</name>
    <name evidence="4" type="ORF">BBP00_00002456</name>
</gene>
<sequence length="172" mass="19111">MLSQSVGRTVPNGIPVAWFDSHFEICSLALKFPTPTNTLMRLSHVLVAIAATFVVTSEASSSITGSTSTETSRVAVSGGPSQRMLRTHHNTYGDDEDDEERGLTPKAMESMKSMKAEGKTVDDYAKELGIAEKMQGFKTNSRGYQAFLHTDKYQDYIGYFNYLQTHKKKQTK</sequence>
<feature type="region of interest" description="Disordered" evidence="1">
    <location>
        <begin position="62"/>
        <end position="101"/>
    </location>
</feature>